<name>A0A401ZX30_9CHLR</name>
<proteinExistence type="predicted"/>
<feature type="transmembrane region" description="Helical" evidence="2">
    <location>
        <begin position="184"/>
        <end position="205"/>
    </location>
</feature>
<feature type="compositionally biased region" description="Polar residues" evidence="1">
    <location>
        <begin position="1"/>
        <end position="64"/>
    </location>
</feature>
<keyword evidence="4" id="KW-1185">Reference proteome</keyword>
<dbReference type="Proteomes" id="UP000287352">
    <property type="component" value="Unassembled WGS sequence"/>
</dbReference>
<dbReference type="AlphaFoldDB" id="A0A401ZX30"/>
<evidence type="ECO:0000256" key="2">
    <source>
        <dbReference type="SAM" id="Phobius"/>
    </source>
</evidence>
<keyword evidence="2" id="KW-0472">Membrane</keyword>
<feature type="region of interest" description="Disordered" evidence="1">
    <location>
        <begin position="1"/>
        <end position="74"/>
    </location>
</feature>
<sequence length="446" mass="48789">MPGTQPRSTQNLPTPQFPARSTQNLPTPQFPARSTQNLPTPQFPARSTQNLPTPQFQPRSTQSLPVAMPMPGTQPRITQTLSAPQFPARSTQNLPIPMPGTQPRITQNLPSITGSLQTPQGTYNDETGKLKLTQSVRVVKVAVPGQPGRYMTGLLPAFTPDVSPANAATSTVNKKAPLSKGQKFTRIALITISLLLLLSTGGFALTHIPAGSKQIAVTPPRPVNHLLDSTATAASMAQATIFANHLLTDDLSSNIHNWNTRSQNGLTYEFKDNAYHISNASSNQYIAYSTLPDDTVPANSAYSLSMYEVKGQDDSYNNSFGLMLRFKETVQNNQPIATFYCFKVFHTTIKGSKRYIFGKFDGNQPENKRWNELWKQDVGDEYHFGQGPDNTNTLKVSTNGDKFTFFVNGKEVGSAQDGSYADGRIGMEVDNNGTEVAFKNLLLTAN</sequence>
<gene>
    <name evidence="3" type="ORF">KTT_12390</name>
</gene>
<dbReference type="Gene3D" id="2.60.120.560">
    <property type="entry name" value="Exo-inulinase, domain 1"/>
    <property type="match status" value="1"/>
</dbReference>
<keyword evidence="2" id="KW-1133">Transmembrane helix</keyword>
<organism evidence="3 4">
    <name type="scientific">Tengunoibacter tsumagoiensis</name>
    <dbReference type="NCBI Taxonomy" id="2014871"/>
    <lineage>
        <taxon>Bacteria</taxon>
        <taxon>Bacillati</taxon>
        <taxon>Chloroflexota</taxon>
        <taxon>Ktedonobacteria</taxon>
        <taxon>Ktedonobacterales</taxon>
        <taxon>Dictyobacteraceae</taxon>
        <taxon>Tengunoibacter</taxon>
    </lineage>
</organism>
<dbReference type="EMBL" id="BIFR01000001">
    <property type="protein sequence ID" value="GCE11380.1"/>
    <property type="molecule type" value="Genomic_DNA"/>
</dbReference>
<reference evidence="4" key="1">
    <citation type="submission" date="2018-12" db="EMBL/GenBank/DDBJ databases">
        <title>Tengunoibacter tsumagoiensis gen. nov., sp. nov., Dictyobacter kobayashii sp. nov., D. alpinus sp. nov., and D. joshuensis sp. nov. and description of Dictyobacteraceae fam. nov. within the order Ktedonobacterales isolated from Tengu-no-mugimeshi.</title>
        <authorList>
            <person name="Wang C.M."/>
            <person name="Zheng Y."/>
            <person name="Sakai Y."/>
            <person name="Toyoda A."/>
            <person name="Minakuchi Y."/>
            <person name="Abe K."/>
            <person name="Yokota A."/>
            <person name="Yabe S."/>
        </authorList>
    </citation>
    <scope>NUCLEOTIDE SEQUENCE [LARGE SCALE GENOMIC DNA]</scope>
    <source>
        <strain evidence="4">Uno3</strain>
    </source>
</reference>
<evidence type="ECO:0008006" key="5">
    <source>
        <dbReference type="Google" id="ProtNLM"/>
    </source>
</evidence>
<accession>A0A401ZX30</accession>
<evidence type="ECO:0000313" key="3">
    <source>
        <dbReference type="EMBL" id="GCE11380.1"/>
    </source>
</evidence>
<protein>
    <recommendedName>
        <fullName evidence="5">3-keto-disaccharide hydrolase domain-containing protein</fullName>
    </recommendedName>
</protein>
<evidence type="ECO:0000313" key="4">
    <source>
        <dbReference type="Proteomes" id="UP000287352"/>
    </source>
</evidence>
<evidence type="ECO:0000256" key="1">
    <source>
        <dbReference type="SAM" id="MobiDB-lite"/>
    </source>
</evidence>
<comment type="caution">
    <text evidence="3">The sequence shown here is derived from an EMBL/GenBank/DDBJ whole genome shotgun (WGS) entry which is preliminary data.</text>
</comment>
<keyword evidence="2" id="KW-0812">Transmembrane</keyword>